<comment type="caution">
    <text evidence="3">The sequence shown here is derived from an EMBL/GenBank/DDBJ whole genome shotgun (WGS) entry which is preliminary data.</text>
</comment>
<dbReference type="RefSeq" id="WP_183254151.1">
    <property type="nucleotide sequence ID" value="NZ_BAAAFF010000002.1"/>
</dbReference>
<proteinExistence type="predicted"/>
<dbReference type="EMBL" id="JACHFZ010000003">
    <property type="protein sequence ID" value="MBB5292066.1"/>
    <property type="molecule type" value="Genomic_DNA"/>
</dbReference>
<organism evidence="3 4">
    <name type="scientific">Brevundimonas basaltis</name>
    <dbReference type="NCBI Taxonomy" id="472166"/>
    <lineage>
        <taxon>Bacteria</taxon>
        <taxon>Pseudomonadati</taxon>
        <taxon>Pseudomonadota</taxon>
        <taxon>Alphaproteobacteria</taxon>
        <taxon>Caulobacterales</taxon>
        <taxon>Caulobacteraceae</taxon>
        <taxon>Brevundimonas</taxon>
    </lineage>
</organism>
<evidence type="ECO:0000256" key="2">
    <source>
        <dbReference type="SAM" id="SignalP"/>
    </source>
</evidence>
<keyword evidence="4" id="KW-1185">Reference proteome</keyword>
<evidence type="ECO:0000313" key="4">
    <source>
        <dbReference type="Proteomes" id="UP000566663"/>
    </source>
</evidence>
<keyword evidence="2" id="KW-0732">Signal</keyword>
<gene>
    <name evidence="3" type="ORF">HNQ67_001586</name>
</gene>
<evidence type="ECO:0000256" key="1">
    <source>
        <dbReference type="SAM" id="MobiDB-lite"/>
    </source>
</evidence>
<accession>A0A7W8MHJ3</accession>
<feature type="chain" id="PRO_5031000333" evidence="2">
    <location>
        <begin position="26"/>
        <end position="220"/>
    </location>
</feature>
<feature type="signal peptide" evidence="2">
    <location>
        <begin position="1"/>
        <end position="25"/>
    </location>
</feature>
<dbReference type="Proteomes" id="UP000566663">
    <property type="component" value="Unassembled WGS sequence"/>
</dbReference>
<feature type="compositionally biased region" description="Polar residues" evidence="1">
    <location>
        <begin position="51"/>
        <end position="61"/>
    </location>
</feature>
<evidence type="ECO:0000313" key="3">
    <source>
        <dbReference type="EMBL" id="MBB5292066.1"/>
    </source>
</evidence>
<reference evidence="3 4" key="1">
    <citation type="submission" date="2020-08" db="EMBL/GenBank/DDBJ databases">
        <title>Genomic Encyclopedia of Type Strains, Phase IV (KMG-IV): sequencing the most valuable type-strain genomes for metagenomic binning, comparative biology and taxonomic classification.</title>
        <authorList>
            <person name="Goeker M."/>
        </authorList>
    </citation>
    <scope>NUCLEOTIDE SEQUENCE [LARGE SCALE GENOMIC DNA]</scope>
    <source>
        <strain evidence="3 4">DSM 25335</strain>
    </source>
</reference>
<feature type="region of interest" description="Disordered" evidence="1">
    <location>
        <begin position="27"/>
        <end position="61"/>
    </location>
</feature>
<name>A0A7W8MHJ3_9CAUL</name>
<dbReference type="AlphaFoldDB" id="A0A7W8MHJ3"/>
<sequence length="220" mass="22915">MKLRNVLMGVGTALALALAAQTAQAQSCPSGEGGGVMQEEVPGGSEPCTPTGGSASTSFQTDNANGVSYTVDLTMETGAEFLEIGQYVEVELDFNDVMAALRSDSKGAIALAAEVGIRPPVKGSVVRASNTLTDAEYRALATYVTVAVQNSNGRATGRSDSALDRFVRRVDAAAQAFGRAMDSIGRNIPNLDTHLRVRINYPSGQSMVEVDAGANVSRNP</sequence>
<protein>
    <submittedName>
        <fullName evidence="3">Uncharacterized protein</fullName>
    </submittedName>
</protein>